<organism evidence="3">
    <name type="scientific">Melampsora larici-populina (strain 98AG31 / pathotype 3-4-7)</name>
    <name type="common">Poplar leaf rust fungus</name>
    <dbReference type="NCBI Taxonomy" id="747676"/>
    <lineage>
        <taxon>Eukaryota</taxon>
        <taxon>Fungi</taxon>
        <taxon>Dikarya</taxon>
        <taxon>Basidiomycota</taxon>
        <taxon>Pucciniomycotina</taxon>
        <taxon>Pucciniomycetes</taxon>
        <taxon>Pucciniales</taxon>
        <taxon>Melampsoraceae</taxon>
        <taxon>Melampsora</taxon>
    </lineage>
</organism>
<dbReference type="GeneID" id="18929753"/>
<evidence type="ECO:0000313" key="2">
    <source>
        <dbReference type="EMBL" id="EGG08936.1"/>
    </source>
</evidence>
<evidence type="ECO:0000256" key="1">
    <source>
        <dbReference type="SAM" id="MobiDB-lite"/>
    </source>
</evidence>
<dbReference type="InParanoid" id="F4RFG2"/>
<feature type="compositionally biased region" description="Acidic residues" evidence="1">
    <location>
        <begin position="1"/>
        <end position="11"/>
    </location>
</feature>
<dbReference type="VEuPathDB" id="FungiDB:MELLADRAFT_61570"/>
<dbReference type="HOGENOM" id="CLU_1835578_0_0_1"/>
<feature type="compositionally biased region" description="Polar residues" evidence="1">
    <location>
        <begin position="83"/>
        <end position="93"/>
    </location>
</feature>
<name>F4RFG2_MELLP</name>
<reference evidence="3" key="1">
    <citation type="journal article" date="2011" name="Proc. Natl. Acad. Sci. U.S.A.">
        <title>Obligate biotrophy features unraveled by the genomic analysis of rust fungi.</title>
        <authorList>
            <person name="Duplessis S."/>
            <person name="Cuomo C.A."/>
            <person name="Lin Y.-C."/>
            <person name="Aerts A."/>
            <person name="Tisserant E."/>
            <person name="Veneault-Fourrey C."/>
            <person name="Joly D.L."/>
            <person name="Hacquard S."/>
            <person name="Amselem J."/>
            <person name="Cantarel B.L."/>
            <person name="Chiu R."/>
            <person name="Coutinho P.M."/>
            <person name="Feau N."/>
            <person name="Field M."/>
            <person name="Frey P."/>
            <person name="Gelhaye E."/>
            <person name="Goldberg J."/>
            <person name="Grabherr M.G."/>
            <person name="Kodira C.D."/>
            <person name="Kohler A."/>
            <person name="Kuees U."/>
            <person name="Lindquist E.A."/>
            <person name="Lucas S.M."/>
            <person name="Mago R."/>
            <person name="Mauceli E."/>
            <person name="Morin E."/>
            <person name="Murat C."/>
            <person name="Pangilinan J.L."/>
            <person name="Park R."/>
            <person name="Pearson M."/>
            <person name="Quesneville H."/>
            <person name="Rouhier N."/>
            <person name="Sakthikumar S."/>
            <person name="Salamov A.A."/>
            <person name="Schmutz J."/>
            <person name="Selles B."/>
            <person name="Shapiro H."/>
            <person name="Tanguay P."/>
            <person name="Tuskan G.A."/>
            <person name="Henrissat B."/>
            <person name="Van de Peer Y."/>
            <person name="Rouze P."/>
            <person name="Ellis J.G."/>
            <person name="Dodds P.N."/>
            <person name="Schein J.E."/>
            <person name="Zhong S."/>
            <person name="Hamelin R.C."/>
            <person name="Grigoriev I.V."/>
            <person name="Szabo L.J."/>
            <person name="Martin F."/>
        </authorList>
    </citation>
    <scope>NUCLEOTIDE SEQUENCE [LARGE SCALE GENOMIC DNA]</scope>
    <source>
        <strain evidence="3">98AG31 / pathotype 3-4-7</strain>
    </source>
</reference>
<evidence type="ECO:0000313" key="3">
    <source>
        <dbReference type="Proteomes" id="UP000001072"/>
    </source>
</evidence>
<keyword evidence="3" id="KW-1185">Reference proteome</keyword>
<dbReference type="RefSeq" id="XP_007407910.1">
    <property type="nucleotide sequence ID" value="XM_007407848.1"/>
</dbReference>
<gene>
    <name evidence="2" type="ORF">MELLADRAFT_61570</name>
</gene>
<proteinExistence type="predicted"/>
<accession>F4RFG2</accession>
<dbReference type="AlphaFoldDB" id="F4RFG2"/>
<dbReference type="EMBL" id="GL883099">
    <property type="protein sequence ID" value="EGG08936.1"/>
    <property type="molecule type" value="Genomic_DNA"/>
</dbReference>
<sequence length="140" mass="15315">MAEDIQSEDDTTDGHDHSCENSPPPTPKDPIAEPEPVKRGETASKLSQAKKASVQRPKHKQLKVDTLTAEEQVMDSSSDEDPNQTQSKSTQRWGVTRPPVSRRALDPVPLIDPLVVCGKDLKHLVATSMQLGIAAKLEML</sequence>
<feature type="region of interest" description="Disordered" evidence="1">
    <location>
        <begin position="1"/>
        <end position="105"/>
    </location>
</feature>
<protein>
    <submittedName>
        <fullName evidence="2">Uncharacterized protein</fullName>
    </submittedName>
</protein>
<dbReference type="Proteomes" id="UP000001072">
    <property type="component" value="Unassembled WGS sequence"/>
</dbReference>
<dbReference type="KEGG" id="mlr:MELLADRAFT_61570"/>